<accession>A0A0R3TPC1</accession>
<dbReference type="PROSITE" id="PS50966">
    <property type="entry name" value="ZF_SWIM"/>
    <property type="match status" value="1"/>
</dbReference>
<dbReference type="Proteomes" id="UP000278807">
    <property type="component" value="Unassembled WGS sequence"/>
</dbReference>
<dbReference type="WBParaSite" id="HNAJ_0000930501-mRNA-1">
    <property type="protein sequence ID" value="HNAJ_0000930501-mRNA-1"/>
    <property type="gene ID" value="HNAJ_0000930501"/>
</dbReference>
<dbReference type="GO" id="GO:0061630">
    <property type="term" value="F:ubiquitin protein ligase activity"/>
    <property type="evidence" value="ECO:0007669"/>
    <property type="project" value="InterPro"/>
</dbReference>
<dbReference type="GO" id="GO:0008270">
    <property type="term" value="F:zinc ion binding"/>
    <property type="evidence" value="ECO:0007669"/>
    <property type="project" value="UniProtKB-KW"/>
</dbReference>
<dbReference type="InterPro" id="IPR007527">
    <property type="entry name" value="Znf_SWIM"/>
</dbReference>
<keyword evidence="5" id="KW-1185">Reference proteome</keyword>
<dbReference type="PANTHER" id="PTHR21540:SF0">
    <property type="entry name" value="PHD FAMILY PROTEIN"/>
    <property type="match status" value="1"/>
</dbReference>
<evidence type="ECO:0000256" key="1">
    <source>
        <dbReference type="PROSITE-ProRule" id="PRU00325"/>
    </source>
</evidence>
<dbReference type="PANTHER" id="PTHR21540">
    <property type="entry name" value="RING FINGER AND SWIM DOMAIN-CONTAINING PROTEIN 2"/>
    <property type="match status" value="1"/>
</dbReference>
<reference evidence="4 5" key="2">
    <citation type="submission" date="2018-11" db="EMBL/GenBank/DDBJ databases">
        <authorList>
            <consortium name="Pathogen Informatics"/>
        </authorList>
    </citation>
    <scope>NUCLEOTIDE SEQUENCE [LARGE SCALE GENOMIC DNA]</scope>
</reference>
<protein>
    <submittedName>
        <fullName evidence="6">SWIM-type domain-containing protein</fullName>
    </submittedName>
</protein>
<keyword evidence="1" id="KW-0862">Zinc</keyword>
<organism evidence="6">
    <name type="scientific">Rodentolepis nana</name>
    <name type="common">Dwarf tapeworm</name>
    <name type="synonym">Hymenolepis nana</name>
    <dbReference type="NCBI Taxonomy" id="102285"/>
    <lineage>
        <taxon>Eukaryota</taxon>
        <taxon>Metazoa</taxon>
        <taxon>Spiralia</taxon>
        <taxon>Lophotrochozoa</taxon>
        <taxon>Platyhelminthes</taxon>
        <taxon>Cestoda</taxon>
        <taxon>Eucestoda</taxon>
        <taxon>Cyclophyllidea</taxon>
        <taxon>Hymenolepididae</taxon>
        <taxon>Rodentolepis</taxon>
    </lineage>
</organism>
<feature type="compositionally biased region" description="Gly residues" evidence="2">
    <location>
        <begin position="257"/>
        <end position="272"/>
    </location>
</feature>
<gene>
    <name evidence="4" type="ORF">HNAJ_LOCUS9300</name>
</gene>
<keyword evidence="1" id="KW-0479">Metal-binding</keyword>
<dbReference type="AlphaFoldDB" id="A0A0R3TPC1"/>
<reference evidence="6" key="1">
    <citation type="submission" date="2017-02" db="UniProtKB">
        <authorList>
            <consortium name="WormBaseParasite"/>
        </authorList>
    </citation>
    <scope>IDENTIFICATION</scope>
</reference>
<dbReference type="STRING" id="102285.A0A0R3TPC1"/>
<evidence type="ECO:0000313" key="6">
    <source>
        <dbReference type="WBParaSite" id="HNAJ_0000930501-mRNA-1"/>
    </source>
</evidence>
<evidence type="ECO:0000256" key="2">
    <source>
        <dbReference type="SAM" id="MobiDB-lite"/>
    </source>
</evidence>
<feature type="domain" description="SWIM-type" evidence="3">
    <location>
        <begin position="74"/>
        <end position="113"/>
    </location>
</feature>
<evidence type="ECO:0000313" key="5">
    <source>
        <dbReference type="Proteomes" id="UP000278807"/>
    </source>
</evidence>
<evidence type="ECO:0000259" key="3">
    <source>
        <dbReference type="PROSITE" id="PS50966"/>
    </source>
</evidence>
<keyword evidence="1" id="KW-0863">Zinc-finger</keyword>
<dbReference type="EMBL" id="UZAE01012563">
    <property type="protein sequence ID" value="VDO05714.1"/>
    <property type="molecule type" value="Genomic_DNA"/>
</dbReference>
<feature type="region of interest" description="Disordered" evidence="2">
    <location>
        <begin position="246"/>
        <end position="302"/>
    </location>
</feature>
<dbReference type="OrthoDB" id="2122982at2759"/>
<proteinExistence type="predicted"/>
<name>A0A0R3TPC1_RODNA</name>
<sequence>MIGCHDTLPAGCSSGTASFNRSASLQEQVARALQANFLLLHQPAPNAFIILDPNPISNCQWEMAGCSSPKRQRFRVTLGGHSSGCSCSEQPLVCTASTRSPCAHILFVLLRVLRLRLEDPRITRPRLENYEVEPLLQRYARLRASNFRMPGGFCQKDIPSVSSAINTFNFSAVIPSTSCGVSIQMNTSALRIVMPRPVVLNAAGPPNPCLLAAVRASSSECSELSNITRSIEPAAAICRRCLSHTSSSSSPPPSHLCGGGSGGGSGGGGGNDGAVSRGNREGNTETEDLEEALERRPKTEPQAYYDTANSRISLLNCSNARCAIPSKFLSTFLTRWLIIF</sequence>
<evidence type="ECO:0000313" key="4">
    <source>
        <dbReference type="EMBL" id="VDO05714.1"/>
    </source>
</evidence>
<dbReference type="InterPro" id="IPR039903">
    <property type="entry name" value="Zswim2"/>
</dbReference>